<evidence type="ECO:0000313" key="1">
    <source>
        <dbReference type="EMBL" id="PON50114.1"/>
    </source>
</evidence>
<dbReference type="AlphaFoldDB" id="A0A2P5BMY3"/>
<dbReference type="OrthoDB" id="10277549at2759"/>
<accession>A0A2P5BMY3</accession>
<proteinExistence type="predicted"/>
<gene>
    <name evidence="1" type="ORF">PanWU01x14_225560</name>
</gene>
<dbReference type="EMBL" id="JXTB01000250">
    <property type="protein sequence ID" value="PON50114.1"/>
    <property type="molecule type" value="Genomic_DNA"/>
</dbReference>
<dbReference type="Proteomes" id="UP000237105">
    <property type="component" value="Unassembled WGS sequence"/>
</dbReference>
<keyword evidence="2" id="KW-1185">Reference proteome</keyword>
<sequence>FIILQCLGGSFENSSKAIEGLFDKWVIVPGDGPFRFKILQRSHFFCIWKLDFDFATFCGLEPQVLESDTLVELL</sequence>
<organism evidence="1 2">
    <name type="scientific">Parasponia andersonii</name>
    <name type="common">Sponia andersonii</name>
    <dbReference type="NCBI Taxonomy" id="3476"/>
    <lineage>
        <taxon>Eukaryota</taxon>
        <taxon>Viridiplantae</taxon>
        <taxon>Streptophyta</taxon>
        <taxon>Embryophyta</taxon>
        <taxon>Tracheophyta</taxon>
        <taxon>Spermatophyta</taxon>
        <taxon>Magnoliopsida</taxon>
        <taxon>eudicotyledons</taxon>
        <taxon>Gunneridae</taxon>
        <taxon>Pentapetalae</taxon>
        <taxon>rosids</taxon>
        <taxon>fabids</taxon>
        <taxon>Rosales</taxon>
        <taxon>Cannabaceae</taxon>
        <taxon>Parasponia</taxon>
    </lineage>
</organism>
<protein>
    <submittedName>
        <fullName evidence="1">Uncharacterized protein</fullName>
    </submittedName>
</protein>
<reference evidence="2" key="1">
    <citation type="submission" date="2016-06" db="EMBL/GenBank/DDBJ databases">
        <title>Parallel loss of symbiosis genes in relatives of nitrogen-fixing non-legume Parasponia.</title>
        <authorList>
            <person name="Van Velzen R."/>
            <person name="Holmer R."/>
            <person name="Bu F."/>
            <person name="Rutten L."/>
            <person name="Van Zeijl A."/>
            <person name="Liu W."/>
            <person name="Santuari L."/>
            <person name="Cao Q."/>
            <person name="Sharma T."/>
            <person name="Shen D."/>
            <person name="Roswanjaya Y."/>
            <person name="Wardhani T."/>
            <person name="Kalhor M.S."/>
            <person name="Jansen J."/>
            <person name="Van den Hoogen J."/>
            <person name="Gungor B."/>
            <person name="Hartog M."/>
            <person name="Hontelez J."/>
            <person name="Verver J."/>
            <person name="Yang W.-C."/>
            <person name="Schijlen E."/>
            <person name="Repin R."/>
            <person name="Schilthuizen M."/>
            <person name="Schranz E."/>
            <person name="Heidstra R."/>
            <person name="Miyata K."/>
            <person name="Fedorova E."/>
            <person name="Kohlen W."/>
            <person name="Bisseling T."/>
            <person name="Smit S."/>
            <person name="Geurts R."/>
        </authorList>
    </citation>
    <scope>NUCLEOTIDE SEQUENCE [LARGE SCALE GENOMIC DNA]</scope>
    <source>
        <strain evidence="2">cv. WU1-14</strain>
    </source>
</reference>
<name>A0A2P5BMY3_PARAD</name>
<evidence type="ECO:0000313" key="2">
    <source>
        <dbReference type="Proteomes" id="UP000237105"/>
    </source>
</evidence>
<comment type="caution">
    <text evidence="1">The sequence shown here is derived from an EMBL/GenBank/DDBJ whole genome shotgun (WGS) entry which is preliminary data.</text>
</comment>
<feature type="non-terminal residue" evidence="1">
    <location>
        <position position="1"/>
    </location>
</feature>